<dbReference type="eggNOG" id="COG4099">
    <property type="taxonomic scope" value="Bacteria"/>
</dbReference>
<dbReference type="Proteomes" id="UP000054537">
    <property type="component" value="Unassembled WGS sequence"/>
</dbReference>
<evidence type="ECO:0000259" key="1">
    <source>
        <dbReference type="Pfam" id="PF06259"/>
    </source>
</evidence>
<dbReference type="SUPFAM" id="SSF53474">
    <property type="entry name" value="alpha/beta-Hydrolases"/>
    <property type="match status" value="1"/>
</dbReference>
<keyword evidence="3" id="KW-1185">Reference proteome</keyword>
<reference evidence="2" key="1">
    <citation type="submission" date="2014-10" db="EMBL/GenBank/DDBJ databases">
        <title>Draft genome sequence of Actinoplanes utahensis NRRL 12052.</title>
        <authorList>
            <person name="Velasco-Bucheli B."/>
            <person name="del Cerro C."/>
            <person name="Hormigo D."/>
            <person name="Garcia J.L."/>
            <person name="Acebal C."/>
            <person name="Arroyo M."/>
            <person name="de la Mata I."/>
        </authorList>
    </citation>
    <scope>NUCLEOTIDE SEQUENCE [LARGE SCALE GENOMIC DNA]</scope>
    <source>
        <strain evidence="2">NRRL 12052</strain>
    </source>
</reference>
<evidence type="ECO:0000313" key="3">
    <source>
        <dbReference type="Proteomes" id="UP000054537"/>
    </source>
</evidence>
<feature type="domain" description="DUF1023" evidence="1">
    <location>
        <begin position="316"/>
        <end position="484"/>
    </location>
</feature>
<dbReference type="Pfam" id="PF06259">
    <property type="entry name" value="Abhydrolase_8"/>
    <property type="match status" value="1"/>
</dbReference>
<dbReference type="OrthoDB" id="5969911at2"/>
<dbReference type="ESTHER" id="actut-a0a0a6ujw0">
    <property type="family name" value="Duf_1023"/>
</dbReference>
<dbReference type="InterPro" id="IPR029058">
    <property type="entry name" value="AB_hydrolase_fold"/>
</dbReference>
<gene>
    <name evidence="2" type="ORF">MB27_16890</name>
</gene>
<sequence>MSTLTLEQLLAGDVTAWHTSADAWQRLAQRTDDATERMIRGTRDLEAAWPSGAGATAAHARSAALRTEISNFYNPAKRVFEAMDRHAYGMTGYRRYAEEIIAAAQQSGLTVDTATLNITAPASAYTGGQLDQTGRAIGMLTNDLRAVVEQARALDDETADAITVNVPAAATGFGLTKMPDVTADDIRAQANRTPKEVNEWWSTLTPEQQDQAIAQHPELVGWLDGVPATDRDTANRIMLGRQTDDLNQQKRDLENRLAAMQSTWGQADPMGAQYLAVKRQLDEVNEKLGGLNAISNRLDEPGRPPAFLLGISTEADGKAIVAVNNPDQANNVVTYVPGTTADLGGAAGDMERADRMVADAGLADPDATTSAVYWLGYDAPDLPHNAASSGYARDGAEDLTRFQGGLRATHEGDQDSRNTVLGHSYGSTVIGHAGKSAGFAVDAAIFVGSPGVDANHVSELPGLPPDKVYATRAQYDVIKWVPGLDIVHGDDPVDPGFGAKVFPSDRGDRFGQVDTHSAYWNEGNVARDGIADIITGRGL</sequence>
<accession>A0A0A6UJW0</accession>
<proteinExistence type="predicted"/>
<evidence type="ECO:0000313" key="2">
    <source>
        <dbReference type="EMBL" id="KHD76390.1"/>
    </source>
</evidence>
<dbReference type="AlphaFoldDB" id="A0A0A6UJW0"/>
<name>A0A0A6UJW0_ACTUT</name>
<comment type="caution">
    <text evidence="2">The sequence shown here is derived from an EMBL/GenBank/DDBJ whole genome shotgun (WGS) entry which is preliminary data.</text>
</comment>
<dbReference type="STRING" id="1869.MB27_16890"/>
<protein>
    <recommendedName>
        <fullName evidence="1">DUF1023 domain-containing protein</fullName>
    </recommendedName>
</protein>
<dbReference type="EMBL" id="JRTT01000018">
    <property type="protein sequence ID" value="KHD76390.1"/>
    <property type="molecule type" value="Genomic_DNA"/>
</dbReference>
<dbReference type="InterPro" id="IPR010427">
    <property type="entry name" value="DUF1023"/>
</dbReference>
<organism evidence="2 3">
    <name type="scientific">Actinoplanes utahensis</name>
    <dbReference type="NCBI Taxonomy" id="1869"/>
    <lineage>
        <taxon>Bacteria</taxon>
        <taxon>Bacillati</taxon>
        <taxon>Actinomycetota</taxon>
        <taxon>Actinomycetes</taxon>
        <taxon>Micromonosporales</taxon>
        <taxon>Micromonosporaceae</taxon>
        <taxon>Actinoplanes</taxon>
    </lineage>
</organism>
<dbReference type="RefSeq" id="WP_043525550.1">
    <property type="nucleotide sequence ID" value="NZ_BAABKU010000014.1"/>
</dbReference>